<dbReference type="CDD" id="cd01948">
    <property type="entry name" value="EAL"/>
    <property type="match status" value="1"/>
</dbReference>
<dbReference type="Gene3D" id="3.30.70.270">
    <property type="match status" value="1"/>
</dbReference>
<dbReference type="AlphaFoldDB" id="A0A7X6BDG4"/>
<evidence type="ECO:0000313" key="4">
    <source>
        <dbReference type="Proteomes" id="UP000531251"/>
    </source>
</evidence>
<dbReference type="InterPro" id="IPR035919">
    <property type="entry name" value="EAL_sf"/>
</dbReference>
<dbReference type="EMBL" id="JAATJB010000009">
    <property type="protein sequence ID" value="NJB98598.1"/>
    <property type="molecule type" value="Genomic_DNA"/>
</dbReference>
<evidence type="ECO:0000313" key="3">
    <source>
        <dbReference type="EMBL" id="NJB98598.1"/>
    </source>
</evidence>
<sequence length="661" mass="69726">MEEGFTIVQGTAPAPEVPVFVLSFRQRDEVAAAAAGGGWRVVAARRSEGLETRFLASGASVAVIDARGAMTEGLDAARLLGPTIKAYGAALLILVSQSDTVHMGRFYDAGATHFLGSPMSSAAIAHAIRFAERYVERLSGWAGQGTSNSNPLGWRFDPAAGSIELTPALAQLLDLPEAPGPRALFGRLALSDRRLAWAALRRLREAGSTAFAHDLPGKGRVVQHLQYDAETGQIDALVEPLGMTPDAGAVVRDVLTGARDAPSARRWIDRAMEKGQRIGLVLVGLTRFDTINTAYGRPAGDELLRSVSRRVAEAARETLGADVVVARIGGSDFLAAAVDPGTAALRTSARKIEEALARPFVAAGELVHLGAKVVLTESVAGDGAASLLRRASETLLGEGTARPGSGPSIESLIGDLRRGIERGEIGVLFQPQVAVATGQITGVEALARWQHPQHGEIGAEPLFAAAERAGLCGVLSEHVQRRALTIAAHWPRSLGSLRLSINVTAGDVGRPGFGESLLRWVDATGFPRHRLTLEITESGIMADLSEAAALLSGLRTAGCRVAIDDFGTGYSSLAYLKALPLDYLKIDKKLSNEITGSPRDRIVVRGVIDMARSLGLAVVAEGVETEAALDLLAKEGCQYFQGFLCSPPIDVPALAALVRDW</sequence>
<dbReference type="InterPro" id="IPR050706">
    <property type="entry name" value="Cyclic-di-GMP_PDE-like"/>
</dbReference>
<dbReference type="SMART" id="SM00267">
    <property type="entry name" value="GGDEF"/>
    <property type="match status" value="1"/>
</dbReference>
<dbReference type="PANTHER" id="PTHR33121">
    <property type="entry name" value="CYCLIC DI-GMP PHOSPHODIESTERASE PDEF"/>
    <property type="match status" value="1"/>
</dbReference>
<dbReference type="SUPFAM" id="SSF141868">
    <property type="entry name" value="EAL domain-like"/>
    <property type="match status" value="1"/>
</dbReference>
<comment type="caution">
    <text evidence="3">The sequence shown here is derived from an EMBL/GenBank/DDBJ whole genome shotgun (WGS) entry which is preliminary data.</text>
</comment>
<reference evidence="3 4" key="1">
    <citation type="submission" date="2020-03" db="EMBL/GenBank/DDBJ databases">
        <title>Genomic Encyclopedia of Type Strains, Phase IV (KMG-IV): sequencing the most valuable type-strain genomes for metagenomic binning, comparative biology and taxonomic classification.</title>
        <authorList>
            <person name="Goeker M."/>
        </authorList>
    </citation>
    <scope>NUCLEOTIDE SEQUENCE [LARGE SCALE GENOMIC DNA]</scope>
    <source>
        <strain evidence="3 4">DSM 7225</strain>
    </source>
</reference>
<dbReference type="SUPFAM" id="SSF52172">
    <property type="entry name" value="CheY-like"/>
    <property type="match status" value="1"/>
</dbReference>
<keyword evidence="4" id="KW-1185">Reference proteome</keyword>
<gene>
    <name evidence="3" type="ORF">GGR89_002931</name>
</gene>
<accession>A0A7X6BDG4</accession>
<protein>
    <submittedName>
        <fullName evidence="3">Diguanylate cyclase (GGDEF)-like protein</fullName>
    </submittedName>
</protein>
<dbReference type="InterPro" id="IPR011006">
    <property type="entry name" value="CheY-like_superfamily"/>
</dbReference>
<proteinExistence type="predicted"/>
<dbReference type="SMART" id="SM00052">
    <property type="entry name" value="EAL"/>
    <property type="match status" value="1"/>
</dbReference>
<dbReference type="InterPro" id="IPR029787">
    <property type="entry name" value="Nucleotide_cyclase"/>
</dbReference>
<feature type="domain" description="EAL" evidence="1">
    <location>
        <begin position="409"/>
        <end position="661"/>
    </location>
</feature>
<dbReference type="InterPro" id="IPR000160">
    <property type="entry name" value="GGDEF_dom"/>
</dbReference>
<feature type="domain" description="GGDEF" evidence="2">
    <location>
        <begin position="276"/>
        <end position="415"/>
    </location>
</feature>
<dbReference type="Gene3D" id="3.20.20.450">
    <property type="entry name" value="EAL domain"/>
    <property type="match status" value="1"/>
</dbReference>
<dbReference type="GO" id="GO:0071111">
    <property type="term" value="F:cyclic-guanylate-specific phosphodiesterase activity"/>
    <property type="evidence" value="ECO:0007669"/>
    <property type="project" value="InterPro"/>
</dbReference>
<dbReference type="InterPro" id="IPR001633">
    <property type="entry name" value="EAL_dom"/>
</dbReference>
<dbReference type="SUPFAM" id="SSF55073">
    <property type="entry name" value="Nucleotide cyclase"/>
    <property type="match status" value="1"/>
</dbReference>
<dbReference type="PROSITE" id="PS50887">
    <property type="entry name" value="GGDEF"/>
    <property type="match status" value="1"/>
</dbReference>
<dbReference type="PROSITE" id="PS50883">
    <property type="entry name" value="EAL"/>
    <property type="match status" value="1"/>
</dbReference>
<evidence type="ECO:0000259" key="1">
    <source>
        <dbReference type="PROSITE" id="PS50883"/>
    </source>
</evidence>
<dbReference type="PANTHER" id="PTHR33121:SF70">
    <property type="entry name" value="SIGNALING PROTEIN YKOW"/>
    <property type="match status" value="1"/>
</dbReference>
<dbReference type="Proteomes" id="UP000531251">
    <property type="component" value="Unassembled WGS sequence"/>
</dbReference>
<organism evidence="3 4">
    <name type="scientific">Sphingomonas trueperi</name>
    <dbReference type="NCBI Taxonomy" id="53317"/>
    <lineage>
        <taxon>Bacteria</taxon>
        <taxon>Pseudomonadati</taxon>
        <taxon>Pseudomonadota</taxon>
        <taxon>Alphaproteobacteria</taxon>
        <taxon>Sphingomonadales</taxon>
        <taxon>Sphingomonadaceae</taxon>
        <taxon>Sphingomonas</taxon>
    </lineage>
</organism>
<dbReference type="InterPro" id="IPR043128">
    <property type="entry name" value="Rev_trsase/Diguanyl_cyclase"/>
</dbReference>
<dbReference type="Pfam" id="PF00563">
    <property type="entry name" value="EAL"/>
    <property type="match status" value="1"/>
</dbReference>
<dbReference type="RefSeq" id="WP_125976696.1">
    <property type="nucleotide sequence ID" value="NZ_BAAADY010000011.1"/>
</dbReference>
<name>A0A7X6BDG4_9SPHN</name>
<dbReference type="Pfam" id="PF00990">
    <property type="entry name" value="GGDEF"/>
    <property type="match status" value="1"/>
</dbReference>
<evidence type="ECO:0000259" key="2">
    <source>
        <dbReference type="PROSITE" id="PS50887"/>
    </source>
</evidence>